<reference evidence="2" key="1">
    <citation type="submission" date="2023-07" db="EMBL/GenBank/DDBJ databases">
        <title>A chromosome-level genome assembly of Lolium multiflorum.</title>
        <authorList>
            <person name="Chen Y."/>
            <person name="Copetti D."/>
            <person name="Kolliker R."/>
            <person name="Studer B."/>
        </authorList>
    </citation>
    <scope>NUCLEOTIDE SEQUENCE</scope>
    <source>
        <strain evidence="2">02402/16</strain>
        <tissue evidence="2">Leaf</tissue>
    </source>
</reference>
<dbReference type="Proteomes" id="UP001231189">
    <property type="component" value="Unassembled WGS sequence"/>
</dbReference>
<accession>A0AAD8RL43</accession>
<comment type="caution">
    <text evidence="2">The sequence shown here is derived from an EMBL/GenBank/DDBJ whole genome shotgun (WGS) entry which is preliminary data.</text>
</comment>
<feature type="region of interest" description="Disordered" evidence="1">
    <location>
        <begin position="89"/>
        <end position="153"/>
    </location>
</feature>
<dbReference type="EMBL" id="JAUUTY010000005">
    <property type="protein sequence ID" value="KAK1627350.1"/>
    <property type="molecule type" value="Genomic_DNA"/>
</dbReference>
<gene>
    <name evidence="2" type="ORF">QYE76_001665</name>
</gene>
<proteinExistence type="predicted"/>
<dbReference type="AlphaFoldDB" id="A0AAD8RL43"/>
<organism evidence="2 3">
    <name type="scientific">Lolium multiflorum</name>
    <name type="common">Italian ryegrass</name>
    <name type="synonym">Lolium perenne subsp. multiflorum</name>
    <dbReference type="NCBI Taxonomy" id="4521"/>
    <lineage>
        <taxon>Eukaryota</taxon>
        <taxon>Viridiplantae</taxon>
        <taxon>Streptophyta</taxon>
        <taxon>Embryophyta</taxon>
        <taxon>Tracheophyta</taxon>
        <taxon>Spermatophyta</taxon>
        <taxon>Magnoliopsida</taxon>
        <taxon>Liliopsida</taxon>
        <taxon>Poales</taxon>
        <taxon>Poaceae</taxon>
        <taxon>BOP clade</taxon>
        <taxon>Pooideae</taxon>
        <taxon>Poodae</taxon>
        <taxon>Poeae</taxon>
        <taxon>Poeae Chloroplast Group 2 (Poeae type)</taxon>
        <taxon>Loliodinae</taxon>
        <taxon>Loliinae</taxon>
        <taxon>Lolium</taxon>
    </lineage>
</organism>
<protein>
    <submittedName>
        <fullName evidence="2">Uncharacterized protein</fullName>
    </submittedName>
</protein>
<feature type="region of interest" description="Disordered" evidence="1">
    <location>
        <begin position="44"/>
        <end position="69"/>
    </location>
</feature>
<evidence type="ECO:0000313" key="2">
    <source>
        <dbReference type="EMBL" id="KAK1627350.1"/>
    </source>
</evidence>
<name>A0AAD8RL43_LOLMU</name>
<sequence>MFKAVHKKGFYMVHCWDKLMGAQMWQTSFAAYDEAVKNGIEVNVDSEDDDHGRHVLPPRPRGNKATKADLAREAQAIVFTQSLQKLMAENQASMAKRDEKKRLEKKPQLPSTSTSRKRSLRSKEWTSRPKRQTPRPNCVTPRPRPVQRTHGSC</sequence>
<feature type="compositionally biased region" description="Basic and acidic residues" evidence="1">
    <location>
        <begin position="95"/>
        <end position="107"/>
    </location>
</feature>
<evidence type="ECO:0000256" key="1">
    <source>
        <dbReference type="SAM" id="MobiDB-lite"/>
    </source>
</evidence>
<keyword evidence="3" id="KW-1185">Reference proteome</keyword>
<evidence type="ECO:0000313" key="3">
    <source>
        <dbReference type="Proteomes" id="UP001231189"/>
    </source>
</evidence>